<dbReference type="CDD" id="cd11030">
    <property type="entry name" value="CYP105-like"/>
    <property type="match status" value="1"/>
</dbReference>
<dbReference type="PANTHER" id="PTHR46696">
    <property type="entry name" value="P450, PUTATIVE (EUROFUNG)-RELATED"/>
    <property type="match status" value="1"/>
</dbReference>
<evidence type="ECO:0000313" key="3">
    <source>
        <dbReference type="EMBL" id="MFD1049097.1"/>
    </source>
</evidence>
<feature type="non-terminal residue" evidence="3">
    <location>
        <position position="1"/>
    </location>
</feature>
<evidence type="ECO:0000256" key="2">
    <source>
        <dbReference type="RuleBase" id="RU000461"/>
    </source>
</evidence>
<accession>A0ABW3MER4</accession>
<keyword evidence="2" id="KW-0408">Iron</keyword>
<dbReference type="Pfam" id="PF00067">
    <property type="entry name" value="p450"/>
    <property type="match status" value="1"/>
</dbReference>
<name>A0ABW3MER4_9PSEU</name>
<evidence type="ECO:0000256" key="1">
    <source>
        <dbReference type="ARBA" id="ARBA00010617"/>
    </source>
</evidence>
<dbReference type="InterPro" id="IPR001128">
    <property type="entry name" value="Cyt_P450"/>
</dbReference>
<reference evidence="4" key="1">
    <citation type="journal article" date="2019" name="Int. J. Syst. Evol. Microbiol.">
        <title>The Global Catalogue of Microorganisms (GCM) 10K type strain sequencing project: providing services to taxonomists for standard genome sequencing and annotation.</title>
        <authorList>
            <consortium name="The Broad Institute Genomics Platform"/>
            <consortium name="The Broad Institute Genome Sequencing Center for Infectious Disease"/>
            <person name="Wu L."/>
            <person name="Ma J."/>
        </authorList>
    </citation>
    <scope>NUCLEOTIDE SEQUENCE [LARGE SCALE GENOMIC DNA]</scope>
    <source>
        <strain evidence="4">JCM 31486</strain>
    </source>
</reference>
<dbReference type="PRINTS" id="PR00385">
    <property type="entry name" value="P450"/>
</dbReference>
<keyword evidence="4" id="KW-1185">Reference proteome</keyword>
<dbReference type="InterPro" id="IPR002397">
    <property type="entry name" value="Cyt_P450_B"/>
</dbReference>
<proteinExistence type="inferred from homology"/>
<keyword evidence="2 3" id="KW-0560">Oxidoreductase</keyword>
<dbReference type="PROSITE" id="PS00086">
    <property type="entry name" value="CYTOCHROME_P450"/>
    <property type="match status" value="1"/>
</dbReference>
<dbReference type="PRINTS" id="PR00359">
    <property type="entry name" value="BP450"/>
</dbReference>
<dbReference type="PANTHER" id="PTHR46696:SF1">
    <property type="entry name" value="CYTOCHROME P450 YJIB-RELATED"/>
    <property type="match status" value="1"/>
</dbReference>
<dbReference type="EMBL" id="JBHTIS010001976">
    <property type="protein sequence ID" value="MFD1049097.1"/>
    <property type="molecule type" value="Genomic_DNA"/>
</dbReference>
<keyword evidence="2" id="KW-0349">Heme</keyword>
<organism evidence="3 4">
    <name type="scientific">Kibdelosporangium lantanae</name>
    <dbReference type="NCBI Taxonomy" id="1497396"/>
    <lineage>
        <taxon>Bacteria</taxon>
        <taxon>Bacillati</taxon>
        <taxon>Actinomycetota</taxon>
        <taxon>Actinomycetes</taxon>
        <taxon>Pseudonocardiales</taxon>
        <taxon>Pseudonocardiaceae</taxon>
        <taxon>Kibdelosporangium</taxon>
    </lineage>
</organism>
<keyword evidence="2" id="KW-0503">Monooxygenase</keyword>
<dbReference type="EC" id="1.14.-.-" evidence="3"/>
<dbReference type="Proteomes" id="UP001597045">
    <property type="component" value="Unassembled WGS sequence"/>
</dbReference>
<dbReference type="SUPFAM" id="SSF48264">
    <property type="entry name" value="Cytochrome P450"/>
    <property type="match status" value="1"/>
</dbReference>
<evidence type="ECO:0000313" key="4">
    <source>
        <dbReference type="Proteomes" id="UP001597045"/>
    </source>
</evidence>
<comment type="caution">
    <text evidence="3">The sequence shown here is derived from an EMBL/GenBank/DDBJ whole genome shotgun (WGS) entry which is preliminary data.</text>
</comment>
<sequence>PRHTEIRRKAALSFTNRHVQRLRPRVQEVVDEHLDTMLAMTPPVDFHRVFSLSVAMSVISEMLGVPRSDHAIFIHHGEVLLGGDASHEERQTAIVELNKYIENLIRVKEVAPGDDLLSRVIADYRESGEQYTNRELFNMFRLLMNGGHETTASMLSLGTACLLDNPEQLAELRADPEGVIGSAVEELMRIASISDNAVPRVAMEDIEIGGTVIPQGDGILCLILAGNRDPEVFPEPEKVILRRGSRKQLGFGHGLHHCIGADLARLEMRTAWTTLFDRVPTLRLAKPFDEIPRKEGAIVYGVKELPVLWD</sequence>
<dbReference type="Gene3D" id="1.10.630.10">
    <property type="entry name" value="Cytochrome P450"/>
    <property type="match status" value="1"/>
</dbReference>
<comment type="similarity">
    <text evidence="1 2">Belongs to the cytochrome P450 family.</text>
</comment>
<protein>
    <submittedName>
        <fullName evidence="3">Cytochrome P450</fullName>
        <ecNumber evidence="3">1.14.-.-</ecNumber>
    </submittedName>
</protein>
<gene>
    <name evidence="3" type="ORF">ACFQ1S_27960</name>
</gene>
<dbReference type="InterPro" id="IPR036396">
    <property type="entry name" value="Cyt_P450_sf"/>
</dbReference>
<dbReference type="InterPro" id="IPR017972">
    <property type="entry name" value="Cyt_P450_CS"/>
</dbReference>
<dbReference type="GO" id="GO:0016491">
    <property type="term" value="F:oxidoreductase activity"/>
    <property type="evidence" value="ECO:0007669"/>
    <property type="project" value="UniProtKB-KW"/>
</dbReference>
<keyword evidence="2" id="KW-0479">Metal-binding</keyword>